<evidence type="ECO:0000313" key="2">
    <source>
        <dbReference type="EMBL" id="CAE4620498.1"/>
    </source>
</evidence>
<proteinExistence type="predicted"/>
<dbReference type="PANTHER" id="PTHR33975:SF2">
    <property type="entry name" value="MYELIN-ASSOCIATED OLIGODENDROCYTE BASIC PROTEIN"/>
    <property type="match status" value="1"/>
</dbReference>
<evidence type="ECO:0000256" key="1">
    <source>
        <dbReference type="SAM" id="MobiDB-lite"/>
    </source>
</evidence>
<name>A0A7S4RNN0_9STRA</name>
<dbReference type="Pfam" id="PF07466">
    <property type="entry name" value="DUF1517"/>
    <property type="match status" value="1"/>
</dbReference>
<dbReference type="PANTHER" id="PTHR33975">
    <property type="entry name" value="MYELIN-ASSOCIATED OLIGODENDROCYTE BASIC PROTEIN"/>
    <property type="match status" value="1"/>
</dbReference>
<dbReference type="InterPro" id="IPR053023">
    <property type="entry name" value="FLAP_modulator"/>
</dbReference>
<reference evidence="2" key="1">
    <citation type="submission" date="2021-01" db="EMBL/GenBank/DDBJ databases">
        <authorList>
            <person name="Corre E."/>
            <person name="Pelletier E."/>
            <person name="Niang G."/>
            <person name="Scheremetjew M."/>
            <person name="Finn R."/>
            <person name="Kale V."/>
            <person name="Holt S."/>
            <person name="Cochrane G."/>
            <person name="Meng A."/>
            <person name="Brown T."/>
            <person name="Cohen L."/>
        </authorList>
    </citation>
    <scope>NUCLEOTIDE SEQUENCE</scope>
    <source>
        <strain evidence="2">GSO104</strain>
    </source>
</reference>
<feature type="region of interest" description="Disordered" evidence="1">
    <location>
        <begin position="23"/>
        <end position="47"/>
    </location>
</feature>
<gene>
    <name evidence="2" type="ORF">DBRI00130_LOCUS21877</name>
</gene>
<sequence>MKAEREYNNLTIQERGKFEKESVNKYGGVDYSNPQPKRIEGNDDDDDELQSKATMAVVTIVLSIEGDSTKVPTKIRSLFDVTEGLRIIASDVKVGSCLRGAEILWTPEERTETLSRKDVFADYPDLLIV</sequence>
<dbReference type="InterPro" id="IPR010903">
    <property type="entry name" value="DUF1517"/>
</dbReference>
<dbReference type="EMBL" id="HBNS01027826">
    <property type="protein sequence ID" value="CAE4620498.1"/>
    <property type="molecule type" value="Transcribed_RNA"/>
</dbReference>
<dbReference type="AlphaFoldDB" id="A0A7S4RNN0"/>
<protein>
    <submittedName>
        <fullName evidence="2">Uncharacterized protein</fullName>
    </submittedName>
</protein>
<organism evidence="2">
    <name type="scientific">Ditylum brightwellii</name>
    <dbReference type="NCBI Taxonomy" id="49249"/>
    <lineage>
        <taxon>Eukaryota</taxon>
        <taxon>Sar</taxon>
        <taxon>Stramenopiles</taxon>
        <taxon>Ochrophyta</taxon>
        <taxon>Bacillariophyta</taxon>
        <taxon>Mediophyceae</taxon>
        <taxon>Lithodesmiophycidae</taxon>
        <taxon>Lithodesmiales</taxon>
        <taxon>Lithodesmiaceae</taxon>
        <taxon>Ditylum</taxon>
    </lineage>
</organism>
<accession>A0A7S4RNN0</accession>